<keyword evidence="3" id="KW-1185">Reference proteome</keyword>
<accession>V5G6H8</accession>
<dbReference type="EMBL" id="BAUL01000165">
    <property type="protein sequence ID" value="GAD96457.1"/>
    <property type="molecule type" value="Genomic_DNA"/>
</dbReference>
<dbReference type="InParanoid" id="V5G6H8"/>
<feature type="region of interest" description="Disordered" evidence="1">
    <location>
        <begin position="61"/>
        <end position="92"/>
    </location>
</feature>
<proteinExistence type="predicted"/>
<dbReference type="Proteomes" id="UP000018001">
    <property type="component" value="Unassembled WGS sequence"/>
</dbReference>
<comment type="caution">
    <text evidence="2">The sequence shown here is derived from an EMBL/GenBank/DDBJ whole genome shotgun (WGS) entry which is preliminary data.</text>
</comment>
<dbReference type="HOGENOM" id="CLU_513855_0_0_1"/>
<protein>
    <recommendedName>
        <fullName evidence="4">BTB domain-containing protein</fullName>
    </recommendedName>
</protein>
<feature type="compositionally biased region" description="Polar residues" evidence="1">
    <location>
        <begin position="74"/>
        <end position="90"/>
    </location>
</feature>
<feature type="compositionally biased region" description="Acidic residues" evidence="1">
    <location>
        <begin position="515"/>
        <end position="530"/>
    </location>
</feature>
<sequence>MHANVCFADHWRNERLKSMGRLLWYRRRRQFVHDSVLDTSYTRKIVCITYRLAGSMSSIISTSEDSDTERGRYTPSSNGSEHSQLDQINDGNMADVTPGLSSHITTLQVSSTDNPLNGDIEMTAGPSMELDSGHGSNATVSGASCEEDKKISFPDGDLMLAVGRKHVKIFKTFSSLLASTSLIWNDLVVKAERESFSSLQLPNDDENSMLLFLQIAHLRFAELPRHISFEELYLLTRFCDKYQVRHLFLPFVTRWIMPFIRNDLDPANAEWLSISLVWEIEYILYPSLGHVFWNAKKDANGALSYAGHPLADLLPDGYRHGILLQVELARGHLLELLTECCTSALDNWSCRELGHQEECYMLTKGYLLTGFKDLGNWPPDPNTTHLCPEEIRSMILGLRYEPLPVANENMEDHSFCGVYRLKCQVSELNRFAGTDILILPNNSAIRSAFLPYSPLLCHSGFYWRDFEDIDPGSDDDTTYRQSHREDTEPLEEYLEESDPENYTYTGEDSSSGSDCDFDDGEEKEEEEDDL</sequence>
<organism evidence="2 3">
    <name type="scientific">Byssochlamys spectabilis (strain No. 5 / NBRC 109023)</name>
    <name type="common">Paecilomyces variotii</name>
    <dbReference type="NCBI Taxonomy" id="1356009"/>
    <lineage>
        <taxon>Eukaryota</taxon>
        <taxon>Fungi</taxon>
        <taxon>Dikarya</taxon>
        <taxon>Ascomycota</taxon>
        <taxon>Pezizomycotina</taxon>
        <taxon>Eurotiomycetes</taxon>
        <taxon>Eurotiomycetidae</taxon>
        <taxon>Eurotiales</taxon>
        <taxon>Thermoascaceae</taxon>
        <taxon>Paecilomyces</taxon>
    </lineage>
</organism>
<name>V5G6H8_BYSSN</name>
<reference evidence="3" key="1">
    <citation type="journal article" date="2014" name="Genome Announc.">
        <title>Draft genome sequence of the formaldehyde-resistant fungus Byssochlamys spectabilis No. 5 (anamorph Paecilomyces variotii No. 5) (NBRC109023).</title>
        <authorList>
            <person name="Oka T."/>
            <person name="Ekino K."/>
            <person name="Fukuda K."/>
            <person name="Nomura Y."/>
        </authorList>
    </citation>
    <scope>NUCLEOTIDE SEQUENCE [LARGE SCALE GENOMIC DNA]</scope>
    <source>
        <strain evidence="3">No. 5 / NBRC 109023</strain>
    </source>
</reference>
<evidence type="ECO:0000313" key="3">
    <source>
        <dbReference type="Proteomes" id="UP000018001"/>
    </source>
</evidence>
<dbReference type="AlphaFoldDB" id="V5G6H8"/>
<feature type="compositionally biased region" description="Acidic residues" evidence="1">
    <location>
        <begin position="488"/>
        <end position="499"/>
    </location>
</feature>
<gene>
    <name evidence="2" type="ORF">PVAR5_5111</name>
</gene>
<evidence type="ECO:0000313" key="2">
    <source>
        <dbReference type="EMBL" id="GAD96457.1"/>
    </source>
</evidence>
<feature type="region of interest" description="Disordered" evidence="1">
    <location>
        <begin position="472"/>
        <end position="530"/>
    </location>
</feature>
<evidence type="ECO:0008006" key="4">
    <source>
        <dbReference type="Google" id="ProtNLM"/>
    </source>
</evidence>
<dbReference type="OrthoDB" id="5275938at2759"/>
<evidence type="ECO:0000256" key="1">
    <source>
        <dbReference type="SAM" id="MobiDB-lite"/>
    </source>
</evidence>